<dbReference type="AlphaFoldDB" id="A0A0N4UZV0"/>
<evidence type="ECO:0000313" key="1">
    <source>
        <dbReference type="EMBL" id="VDD87732.1"/>
    </source>
</evidence>
<dbReference type="Proteomes" id="UP000274131">
    <property type="component" value="Unassembled WGS sequence"/>
</dbReference>
<keyword evidence="2" id="KW-1185">Reference proteome</keyword>
<gene>
    <name evidence="1" type="ORF">EVEC_LOCUS2875</name>
</gene>
<reference evidence="1 2" key="2">
    <citation type="submission" date="2018-10" db="EMBL/GenBank/DDBJ databases">
        <authorList>
            <consortium name="Pathogen Informatics"/>
        </authorList>
    </citation>
    <scope>NUCLEOTIDE SEQUENCE [LARGE SCALE GENOMIC DNA]</scope>
</reference>
<dbReference type="EMBL" id="UXUI01007464">
    <property type="protein sequence ID" value="VDD87732.1"/>
    <property type="molecule type" value="Genomic_DNA"/>
</dbReference>
<reference evidence="3" key="1">
    <citation type="submission" date="2017-02" db="UniProtKB">
        <authorList>
            <consortium name="WormBaseParasite"/>
        </authorList>
    </citation>
    <scope>IDENTIFICATION</scope>
</reference>
<organism evidence="3">
    <name type="scientific">Enterobius vermicularis</name>
    <name type="common">Human pinworm</name>
    <dbReference type="NCBI Taxonomy" id="51028"/>
    <lineage>
        <taxon>Eukaryota</taxon>
        <taxon>Metazoa</taxon>
        <taxon>Ecdysozoa</taxon>
        <taxon>Nematoda</taxon>
        <taxon>Chromadorea</taxon>
        <taxon>Rhabditida</taxon>
        <taxon>Spirurina</taxon>
        <taxon>Oxyuridomorpha</taxon>
        <taxon>Oxyuroidea</taxon>
        <taxon>Oxyuridae</taxon>
        <taxon>Enterobius</taxon>
    </lineage>
</organism>
<dbReference type="WBParaSite" id="EVEC_0000316701-mRNA-1">
    <property type="protein sequence ID" value="EVEC_0000316701-mRNA-1"/>
    <property type="gene ID" value="EVEC_0000316701"/>
</dbReference>
<sequence length="307" mass="33660">MTTINKFWNDDHGKIKLDSALSSTLLNVTSLSQSTSVGAGSNPAADMHGEEKKRLSFCNHTMILKIWPHTISRQLNACLARDKREDTSLYHQGNVIVLLELPNQQTVSFEGAGITFTVACVEKGPLRPLLNFLLHLHLFGRKRAKTPNYFVTKKSFVKSPACFCVTANYERDPNNLKHTECVRSRTTVRDNSESSEEAFLAVDVVAMVLLVVVLVVPPVSAPAHSGRYRAAVVKSGYHGSRGVDGDRNGELKEGQGSWLREETVTLSNVSVFYVTLHKCCAVAMKGSADGIKTVAQPNNGAQPTSKY</sequence>
<evidence type="ECO:0000313" key="3">
    <source>
        <dbReference type="WBParaSite" id="EVEC_0000316701-mRNA-1"/>
    </source>
</evidence>
<protein>
    <submittedName>
        <fullName evidence="3">ZP domain-containing protein</fullName>
    </submittedName>
</protein>
<evidence type="ECO:0000313" key="2">
    <source>
        <dbReference type="Proteomes" id="UP000274131"/>
    </source>
</evidence>
<proteinExistence type="predicted"/>
<name>A0A0N4UZV0_ENTVE</name>
<accession>A0A0N4UZV0</accession>